<evidence type="ECO:0000313" key="1">
    <source>
        <dbReference type="EMBL" id="KAK1292169.1"/>
    </source>
</evidence>
<dbReference type="Proteomes" id="UP001180020">
    <property type="component" value="Unassembled WGS sequence"/>
</dbReference>
<keyword evidence="2" id="KW-1185">Reference proteome</keyword>
<evidence type="ECO:0000313" key="2">
    <source>
        <dbReference type="Proteomes" id="UP001180020"/>
    </source>
</evidence>
<reference evidence="1" key="2">
    <citation type="submission" date="2023-06" db="EMBL/GenBank/DDBJ databases">
        <authorList>
            <person name="Ma L."/>
            <person name="Liu K.-W."/>
            <person name="Li Z."/>
            <person name="Hsiao Y.-Y."/>
            <person name="Qi Y."/>
            <person name="Fu T."/>
            <person name="Tang G."/>
            <person name="Zhang D."/>
            <person name="Sun W.-H."/>
            <person name="Liu D.-K."/>
            <person name="Li Y."/>
            <person name="Chen G.-Z."/>
            <person name="Liu X.-D."/>
            <person name="Liao X.-Y."/>
            <person name="Jiang Y.-T."/>
            <person name="Yu X."/>
            <person name="Hao Y."/>
            <person name="Huang J."/>
            <person name="Zhao X.-W."/>
            <person name="Ke S."/>
            <person name="Chen Y.-Y."/>
            <person name="Wu W.-L."/>
            <person name="Hsu J.-L."/>
            <person name="Lin Y.-F."/>
            <person name="Huang M.-D."/>
            <person name="Li C.-Y."/>
            <person name="Huang L."/>
            <person name="Wang Z.-W."/>
            <person name="Zhao X."/>
            <person name="Zhong W.-Y."/>
            <person name="Peng D.-H."/>
            <person name="Ahmad S."/>
            <person name="Lan S."/>
            <person name="Zhang J.-S."/>
            <person name="Tsai W.-C."/>
            <person name="Van De Peer Y."/>
            <person name="Liu Z.-J."/>
        </authorList>
    </citation>
    <scope>NUCLEOTIDE SEQUENCE</scope>
    <source>
        <strain evidence="1">CP</strain>
        <tissue evidence="1">Leaves</tissue>
    </source>
</reference>
<sequence length="77" mass="8102">MAARRVGKDGPGPFLKSLSALPLLVISHPRTSSPESLPPSTLISASMSNPSLFCVHAPSEPTSEDTQATKTFACLYC</sequence>
<name>A0AAV9CUN0_ACOCL</name>
<dbReference type="EMBL" id="JAUJYO010000017">
    <property type="protein sequence ID" value="KAK1292169.1"/>
    <property type="molecule type" value="Genomic_DNA"/>
</dbReference>
<proteinExistence type="predicted"/>
<reference evidence="1" key="1">
    <citation type="journal article" date="2023" name="Nat. Commun.">
        <title>Diploid and tetraploid genomes of Acorus and the evolution of monocots.</title>
        <authorList>
            <person name="Ma L."/>
            <person name="Liu K.W."/>
            <person name="Li Z."/>
            <person name="Hsiao Y.Y."/>
            <person name="Qi Y."/>
            <person name="Fu T."/>
            <person name="Tang G.D."/>
            <person name="Zhang D."/>
            <person name="Sun W.H."/>
            <person name="Liu D.K."/>
            <person name="Li Y."/>
            <person name="Chen G.Z."/>
            <person name="Liu X.D."/>
            <person name="Liao X.Y."/>
            <person name="Jiang Y.T."/>
            <person name="Yu X."/>
            <person name="Hao Y."/>
            <person name="Huang J."/>
            <person name="Zhao X.W."/>
            <person name="Ke S."/>
            <person name="Chen Y.Y."/>
            <person name="Wu W.L."/>
            <person name="Hsu J.L."/>
            <person name="Lin Y.F."/>
            <person name="Huang M.D."/>
            <person name="Li C.Y."/>
            <person name="Huang L."/>
            <person name="Wang Z.W."/>
            <person name="Zhao X."/>
            <person name="Zhong W.Y."/>
            <person name="Peng D.H."/>
            <person name="Ahmad S."/>
            <person name="Lan S."/>
            <person name="Zhang J.S."/>
            <person name="Tsai W.C."/>
            <person name="Van de Peer Y."/>
            <person name="Liu Z.J."/>
        </authorList>
    </citation>
    <scope>NUCLEOTIDE SEQUENCE</scope>
    <source>
        <strain evidence="1">CP</strain>
    </source>
</reference>
<protein>
    <submittedName>
        <fullName evidence="1">Uncharacterized protein</fullName>
    </submittedName>
</protein>
<accession>A0AAV9CUN0</accession>
<gene>
    <name evidence="1" type="ORF">QJS10_CPB17g01814</name>
</gene>
<comment type="caution">
    <text evidence="1">The sequence shown here is derived from an EMBL/GenBank/DDBJ whole genome shotgun (WGS) entry which is preliminary data.</text>
</comment>
<dbReference type="AlphaFoldDB" id="A0AAV9CUN0"/>
<organism evidence="1 2">
    <name type="scientific">Acorus calamus</name>
    <name type="common">Sweet flag</name>
    <dbReference type="NCBI Taxonomy" id="4465"/>
    <lineage>
        <taxon>Eukaryota</taxon>
        <taxon>Viridiplantae</taxon>
        <taxon>Streptophyta</taxon>
        <taxon>Embryophyta</taxon>
        <taxon>Tracheophyta</taxon>
        <taxon>Spermatophyta</taxon>
        <taxon>Magnoliopsida</taxon>
        <taxon>Liliopsida</taxon>
        <taxon>Acoraceae</taxon>
        <taxon>Acorus</taxon>
    </lineage>
</organism>